<protein>
    <submittedName>
        <fullName evidence="2">Mismatch repair endonuclease PMS2</fullName>
    </submittedName>
</protein>
<reference evidence="2" key="1">
    <citation type="submission" date="2023-04" db="EMBL/GenBank/DDBJ databases">
        <title>Chromosome-level genome of Chaenocephalus aceratus.</title>
        <authorList>
            <person name="Park H."/>
        </authorList>
    </citation>
    <scope>NUCLEOTIDE SEQUENCE</scope>
    <source>
        <strain evidence="2">DE</strain>
        <tissue evidence="2">Muscle</tissue>
    </source>
</reference>
<sequence length="95" mass="10000">MSDACTSEPAGAIKAIDKQSVHQICSGQVVLTLATAVKELVENSIDAGATNVDVRLKECGAELVEVSDNGKGVDEANFEGLTLKHHTSKLKDFSD</sequence>
<dbReference type="AlphaFoldDB" id="A0AAD9EUM1"/>
<evidence type="ECO:0000256" key="1">
    <source>
        <dbReference type="ARBA" id="ARBA00006082"/>
    </source>
</evidence>
<dbReference type="InterPro" id="IPR038973">
    <property type="entry name" value="MutL/Mlh/Pms-like"/>
</dbReference>
<dbReference type="Gene3D" id="3.30.565.10">
    <property type="entry name" value="Histidine kinase-like ATPase, C-terminal domain"/>
    <property type="match status" value="1"/>
</dbReference>
<dbReference type="GO" id="GO:0140664">
    <property type="term" value="F:ATP-dependent DNA damage sensor activity"/>
    <property type="evidence" value="ECO:0007669"/>
    <property type="project" value="InterPro"/>
</dbReference>
<dbReference type="GO" id="GO:0016887">
    <property type="term" value="F:ATP hydrolysis activity"/>
    <property type="evidence" value="ECO:0007669"/>
    <property type="project" value="InterPro"/>
</dbReference>
<dbReference type="EMBL" id="JASDAP010000024">
    <property type="protein sequence ID" value="KAK1882033.1"/>
    <property type="molecule type" value="Genomic_DNA"/>
</dbReference>
<dbReference type="Pfam" id="PF13589">
    <property type="entry name" value="HATPase_c_3"/>
    <property type="match status" value="1"/>
</dbReference>
<gene>
    <name evidence="2" type="ORF">KUDE01_025195</name>
</gene>
<name>A0AAD9EUM1_DISEL</name>
<dbReference type="GO" id="GO:0032389">
    <property type="term" value="C:MutLalpha complex"/>
    <property type="evidence" value="ECO:0007669"/>
    <property type="project" value="TreeGrafter"/>
</dbReference>
<comment type="similarity">
    <text evidence="1">Belongs to the DNA mismatch repair MutL/HexB family.</text>
</comment>
<keyword evidence="2" id="KW-0378">Hydrolase</keyword>
<comment type="caution">
    <text evidence="2">The sequence shown here is derived from an EMBL/GenBank/DDBJ whole genome shotgun (WGS) entry which is preliminary data.</text>
</comment>
<keyword evidence="2" id="KW-0540">Nuclease</keyword>
<evidence type="ECO:0000313" key="2">
    <source>
        <dbReference type="EMBL" id="KAK1882033.1"/>
    </source>
</evidence>
<dbReference type="SUPFAM" id="SSF55874">
    <property type="entry name" value="ATPase domain of HSP90 chaperone/DNA topoisomerase II/histidine kinase"/>
    <property type="match status" value="1"/>
</dbReference>
<dbReference type="Proteomes" id="UP001228049">
    <property type="component" value="Unassembled WGS sequence"/>
</dbReference>
<dbReference type="InterPro" id="IPR036890">
    <property type="entry name" value="HATPase_C_sf"/>
</dbReference>
<dbReference type="PANTHER" id="PTHR10073">
    <property type="entry name" value="DNA MISMATCH REPAIR PROTEIN MLH, PMS, MUTL"/>
    <property type="match status" value="1"/>
</dbReference>
<keyword evidence="3" id="KW-1185">Reference proteome</keyword>
<organism evidence="2 3">
    <name type="scientific">Dissostichus eleginoides</name>
    <name type="common">Patagonian toothfish</name>
    <name type="synonym">Dissostichus amissus</name>
    <dbReference type="NCBI Taxonomy" id="100907"/>
    <lineage>
        <taxon>Eukaryota</taxon>
        <taxon>Metazoa</taxon>
        <taxon>Chordata</taxon>
        <taxon>Craniata</taxon>
        <taxon>Vertebrata</taxon>
        <taxon>Euteleostomi</taxon>
        <taxon>Actinopterygii</taxon>
        <taxon>Neopterygii</taxon>
        <taxon>Teleostei</taxon>
        <taxon>Neoteleostei</taxon>
        <taxon>Acanthomorphata</taxon>
        <taxon>Eupercaria</taxon>
        <taxon>Perciformes</taxon>
        <taxon>Notothenioidei</taxon>
        <taxon>Nototheniidae</taxon>
        <taxon>Dissostichus</taxon>
    </lineage>
</organism>
<dbReference type="GO" id="GO:0006298">
    <property type="term" value="P:mismatch repair"/>
    <property type="evidence" value="ECO:0007669"/>
    <property type="project" value="InterPro"/>
</dbReference>
<dbReference type="GO" id="GO:0004519">
    <property type="term" value="F:endonuclease activity"/>
    <property type="evidence" value="ECO:0007669"/>
    <property type="project" value="UniProtKB-KW"/>
</dbReference>
<dbReference type="PANTHER" id="PTHR10073:SF52">
    <property type="entry name" value="MISMATCH REPAIR ENDONUCLEASE PMS2"/>
    <property type="match status" value="1"/>
</dbReference>
<proteinExistence type="inferred from homology"/>
<evidence type="ECO:0000313" key="3">
    <source>
        <dbReference type="Proteomes" id="UP001228049"/>
    </source>
</evidence>
<keyword evidence="2" id="KW-0255">Endonuclease</keyword>
<accession>A0AAD9EUM1</accession>